<name>A0A7S4DWK4_9EUKA</name>
<dbReference type="AlphaFoldDB" id="A0A7S4DWK4"/>
<proteinExistence type="predicted"/>
<comment type="subcellular location">
    <subcellularLocation>
        <location evidence="1">Cytoplasm</location>
    </subcellularLocation>
</comment>
<keyword evidence="5" id="KW-0812">Transmembrane</keyword>
<keyword evidence="3" id="KW-0677">Repeat</keyword>
<dbReference type="EMBL" id="HBIV01038613">
    <property type="protein sequence ID" value="CAE0675667.1"/>
    <property type="molecule type" value="Transcribed_RNA"/>
</dbReference>
<dbReference type="GO" id="GO:0005739">
    <property type="term" value="C:mitochondrion"/>
    <property type="evidence" value="ECO:0007669"/>
    <property type="project" value="TreeGrafter"/>
</dbReference>
<evidence type="ECO:0000256" key="2">
    <source>
        <dbReference type="ARBA" id="ARBA00022490"/>
    </source>
</evidence>
<reference evidence="6" key="1">
    <citation type="submission" date="2021-01" db="EMBL/GenBank/DDBJ databases">
        <authorList>
            <person name="Corre E."/>
            <person name="Pelletier E."/>
            <person name="Niang G."/>
            <person name="Scheremetjew M."/>
            <person name="Finn R."/>
            <person name="Kale V."/>
            <person name="Holt S."/>
            <person name="Cochrane G."/>
            <person name="Meng A."/>
            <person name="Brown T."/>
            <person name="Cohen L."/>
        </authorList>
    </citation>
    <scope>NUCLEOTIDE SEQUENCE</scope>
    <source>
        <strain evidence="6">CCCM811</strain>
    </source>
</reference>
<keyword evidence="5" id="KW-1133">Transmembrane helix</keyword>
<gene>
    <name evidence="6" type="ORF">LGLO00237_LOCUS27444</name>
</gene>
<dbReference type="GO" id="GO:0005829">
    <property type="term" value="C:cytosol"/>
    <property type="evidence" value="ECO:0007669"/>
    <property type="project" value="TreeGrafter"/>
</dbReference>
<evidence type="ECO:0000313" key="6">
    <source>
        <dbReference type="EMBL" id="CAE0675667.1"/>
    </source>
</evidence>
<dbReference type="PANTHER" id="PTHR45984:SF1">
    <property type="entry name" value="SPAG1 AXONEMAL DYNEIN ASSEMBLY FACTOR"/>
    <property type="match status" value="1"/>
</dbReference>
<feature type="transmembrane region" description="Helical" evidence="5">
    <location>
        <begin position="20"/>
        <end position="36"/>
    </location>
</feature>
<dbReference type="GO" id="GO:0031072">
    <property type="term" value="F:heat shock protein binding"/>
    <property type="evidence" value="ECO:0007669"/>
    <property type="project" value="TreeGrafter"/>
</dbReference>
<dbReference type="Gene3D" id="1.25.40.10">
    <property type="entry name" value="Tetratricopeptide repeat domain"/>
    <property type="match status" value="1"/>
</dbReference>
<protein>
    <submittedName>
        <fullName evidence="6">Uncharacterized protein</fullName>
    </submittedName>
</protein>
<dbReference type="GO" id="GO:0006626">
    <property type="term" value="P:protein targeting to mitochondrion"/>
    <property type="evidence" value="ECO:0007669"/>
    <property type="project" value="TreeGrafter"/>
</dbReference>
<dbReference type="InterPro" id="IPR051982">
    <property type="entry name" value="CiliaryAsmbly_MitoImport"/>
</dbReference>
<keyword evidence="4" id="KW-0802">TPR repeat</keyword>
<dbReference type="SMART" id="SM00028">
    <property type="entry name" value="TPR"/>
    <property type="match status" value="2"/>
</dbReference>
<dbReference type="SUPFAM" id="SSF48452">
    <property type="entry name" value="TPR-like"/>
    <property type="match status" value="1"/>
</dbReference>
<dbReference type="InterPro" id="IPR019734">
    <property type="entry name" value="TPR_rpt"/>
</dbReference>
<evidence type="ECO:0000256" key="5">
    <source>
        <dbReference type="SAM" id="Phobius"/>
    </source>
</evidence>
<dbReference type="PANTHER" id="PTHR45984">
    <property type="entry name" value="RNA (RNA) POLYMERASE II ASSOCIATED PROTEIN HOMOLOG"/>
    <property type="match status" value="1"/>
</dbReference>
<organism evidence="6">
    <name type="scientific">Lotharella globosa</name>
    <dbReference type="NCBI Taxonomy" id="91324"/>
    <lineage>
        <taxon>Eukaryota</taxon>
        <taxon>Sar</taxon>
        <taxon>Rhizaria</taxon>
        <taxon>Cercozoa</taxon>
        <taxon>Chlorarachniophyceae</taxon>
        <taxon>Lotharella</taxon>
    </lineage>
</organism>
<sequence>MESASSMPVLLRDDQPRKRWVNCTLVAIILAIVALSCVPPERRVASANLGMLRNEELGLGGEEGSLGHTVARIPKSVEQRMTILDVSNRLRGGVSADIERQKNQANELFQQGKFAQARDLYTKALTALRMDLEEPLTLSLLRNRAAAHMKLGHYQKAVDDASTVLSVMPRCNKALLRRSMAIDKLGDTKQYLTAYRDLLQLVHEGEGATGIATYEEVERMLNYMKPEYRKTLHDKPEELCKVCYDDAMFHLRYQGMELFDFALAEVDYACDYILEHRNANFSGEYAYKCLELQTHIYRMQSNFDCLKDNLDMLIPENPKNITLRLWRCMANECCERYKKVKDEAKNIIDNVYGEPTVEQFVEAEKFYKRVKEHMEKYNLGEAPVIKG</sequence>
<dbReference type="InterPro" id="IPR011990">
    <property type="entry name" value="TPR-like_helical_dom_sf"/>
</dbReference>
<accession>A0A7S4DWK4</accession>
<evidence type="ECO:0000256" key="4">
    <source>
        <dbReference type="ARBA" id="ARBA00022803"/>
    </source>
</evidence>
<evidence type="ECO:0000256" key="1">
    <source>
        <dbReference type="ARBA" id="ARBA00004496"/>
    </source>
</evidence>
<keyword evidence="2" id="KW-0963">Cytoplasm</keyword>
<evidence type="ECO:0000256" key="3">
    <source>
        <dbReference type="ARBA" id="ARBA00022737"/>
    </source>
</evidence>
<keyword evidence="5" id="KW-0472">Membrane</keyword>